<dbReference type="InterPro" id="IPR013786">
    <property type="entry name" value="AcylCoA_DH/ox_N"/>
</dbReference>
<evidence type="ECO:0000259" key="10">
    <source>
        <dbReference type="Pfam" id="PF02771"/>
    </source>
</evidence>
<evidence type="ECO:0000259" key="9">
    <source>
        <dbReference type="Pfam" id="PF02770"/>
    </source>
</evidence>
<dbReference type="InterPro" id="IPR037069">
    <property type="entry name" value="AcylCoA_DH/ox_N_sf"/>
</dbReference>
<organism evidence="11 12">
    <name type="scientific">Acuticoccus sediminis</name>
    <dbReference type="NCBI Taxonomy" id="2184697"/>
    <lineage>
        <taxon>Bacteria</taxon>
        <taxon>Pseudomonadati</taxon>
        <taxon>Pseudomonadota</taxon>
        <taxon>Alphaproteobacteria</taxon>
        <taxon>Hyphomicrobiales</taxon>
        <taxon>Amorphaceae</taxon>
        <taxon>Acuticoccus</taxon>
    </lineage>
</organism>
<dbReference type="InterPro" id="IPR006091">
    <property type="entry name" value="Acyl-CoA_Oxase/DH_mid-dom"/>
</dbReference>
<name>A0A8B2NSU6_9HYPH</name>
<feature type="domain" description="Acyl-CoA dehydrogenase/oxidase C-terminal" evidence="8">
    <location>
        <begin position="258"/>
        <end position="406"/>
    </location>
</feature>
<dbReference type="PANTHER" id="PTHR48083:SF13">
    <property type="entry name" value="ACYL-COA DEHYDROGENASE FAMILY MEMBER 11"/>
    <property type="match status" value="1"/>
</dbReference>
<dbReference type="EMBL" id="QHHQ01000004">
    <property type="protein sequence ID" value="RAI00182.1"/>
    <property type="molecule type" value="Genomic_DNA"/>
</dbReference>
<dbReference type="Gene3D" id="1.10.540.10">
    <property type="entry name" value="Acyl-CoA dehydrogenase/oxidase, N-terminal domain"/>
    <property type="match status" value="1"/>
</dbReference>
<dbReference type="Pfam" id="PF02771">
    <property type="entry name" value="Acyl-CoA_dh_N"/>
    <property type="match status" value="1"/>
</dbReference>
<evidence type="ECO:0000259" key="8">
    <source>
        <dbReference type="Pfam" id="PF00441"/>
    </source>
</evidence>
<dbReference type="GO" id="GO:0050660">
    <property type="term" value="F:flavin adenine dinucleotide binding"/>
    <property type="evidence" value="ECO:0007669"/>
    <property type="project" value="InterPro"/>
</dbReference>
<comment type="similarity">
    <text evidence="2 7">Belongs to the acyl-CoA dehydrogenase family.</text>
</comment>
<comment type="subunit">
    <text evidence="3">Homodimer.</text>
</comment>
<dbReference type="InterPro" id="IPR009075">
    <property type="entry name" value="AcylCo_DH/oxidase_C"/>
</dbReference>
<dbReference type="SUPFAM" id="SSF56645">
    <property type="entry name" value="Acyl-CoA dehydrogenase NM domain-like"/>
    <property type="match status" value="1"/>
</dbReference>
<evidence type="ECO:0000313" key="12">
    <source>
        <dbReference type="Proteomes" id="UP000249590"/>
    </source>
</evidence>
<dbReference type="RefSeq" id="WP_111348829.1">
    <property type="nucleotide sequence ID" value="NZ_QHHQ01000004.1"/>
</dbReference>
<keyword evidence="5 7" id="KW-0274">FAD</keyword>
<evidence type="ECO:0000256" key="3">
    <source>
        <dbReference type="ARBA" id="ARBA00011738"/>
    </source>
</evidence>
<dbReference type="FunFam" id="2.40.110.10:FF:000002">
    <property type="entry name" value="Acyl-CoA dehydrogenase fadE12"/>
    <property type="match status" value="1"/>
</dbReference>
<dbReference type="InterPro" id="IPR009100">
    <property type="entry name" value="AcylCoA_DH/oxidase_NM_dom_sf"/>
</dbReference>
<accession>A0A8B2NSU6</accession>
<dbReference type="Gene3D" id="2.40.110.10">
    <property type="entry name" value="Butyryl-CoA Dehydrogenase, subunit A, domain 2"/>
    <property type="match status" value="1"/>
</dbReference>
<dbReference type="Pfam" id="PF02770">
    <property type="entry name" value="Acyl-CoA_dh_M"/>
    <property type="match status" value="1"/>
</dbReference>
<dbReference type="PANTHER" id="PTHR48083">
    <property type="entry name" value="MEDIUM-CHAIN SPECIFIC ACYL-COA DEHYDROGENASE, MITOCHONDRIAL-RELATED"/>
    <property type="match status" value="1"/>
</dbReference>
<keyword evidence="12" id="KW-1185">Reference proteome</keyword>
<keyword evidence="4 7" id="KW-0285">Flavoprotein</keyword>
<dbReference type="AlphaFoldDB" id="A0A8B2NSU6"/>
<evidence type="ECO:0000256" key="2">
    <source>
        <dbReference type="ARBA" id="ARBA00009347"/>
    </source>
</evidence>
<proteinExistence type="inferred from homology"/>
<reference evidence="11 12" key="1">
    <citation type="submission" date="2018-05" db="EMBL/GenBank/DDBJ databases">
        <title>Acuticoccus sediminis sp. nov., isolated from deep-sea sediment of Indian Ocean.</title>
        <authorList>
            <person name="Liu X."/>
            <person name="Lai Q."/>
            <person name="Du Y."/>
            <person name="Sun F."/>
            <person name="Zhang X."/>
            <person name="Wang S."/>
            <person name="Shao Z."/>
        </authorList>
    </citation>
    <scope>NUCLEOTIDE SEQUENCE [LARGE SCALE GENOMIC DNA]</scope>
    <source>
        <strain evidence="11 12">PTG4-2</strain>
    </source>
</reference>
<dbReference type="InterPro" id="IPR036250">
    <property type="entry name" value="AcylCo_DH-like_C"/>
</dbReference>
<evidence type="ECO:0000256" key="6">
    <source>
        <dbReference type="ARBA" id="ARBA00023002"/>
    </source>
</evidence>
<evidence type="ECO:0000256" key="1">
    <source>
        <dbReference type="ARBA" id="ARBA00001974"/>
    </source>
</evidence>
<dbReference type="SUPFAM" id="SSF47203">
    <property type="entry name" value="Acyl-CoA dehydrogenase C-terminal domain-like"/>
    <property type="match status" value="1"/>
</dbReference>
<comment type="caution">
    <text evidence="11">The sequence shown here is derived from an EMBL/GenBank/DDBJ whole genome shotgun (WGS) entry which is preliminary data.</text>
</comment>
<dbReference type="InterPro" id="IPR050741">
    <property type="entry name" value="Acyl-CoA_dehydrogenase"/>
</dbReference>
<evidence type="ECO:0000256" key="5">
    <source>
        <dbReference type="ARBA" id="ARBA00022827"/>
    </source>
</evidence>
<dbReference type="InterPro" id="IPR046373">
    <property type="entry name" value="Acyl-CoA_Oxase/DH_mid-dom_sf"/>
</dbReference>
<evidence type="ECO:0000256" key="7">
    <source>
        <dbReference type="RuleBase" id="RU362125"/>
    </source>
</evidence>
<dbReference type="GO" id="GO:0033539">
    <property type="term" value="P:fatty acid beta-oxidation using acyl-CoA dehydrogenase"/>
    <property type="evidence" value="ECO:0007669"/>
    <property type="project" value="TreeGrafter"/>
</dbReference>
<evidence type="ECO:0000256" key="4">
    <source>
        <dbReference type="ARBA" id="ARBA00022630"/>
    </source>
</evidence>
<feature type="domain" description="Acyl-CoA dehydrogenase/oxidase N-terminal" evidence="10">
    <location>
        <begin position="26"/>
        <end position="140"/>
    </location>
</feature>
<dbReference type="GO" id="GO:0003995">
    <property type="term" value="F:acyl-CoA dehydrogenase activity"/>
    <property type="evidence" value="ECO:0007669"/>
    <property type="project" value="TreeGrafter"/>
</dbReference>
<keyword evidence="6 7" id="KW-0560">Oxidoreductase</keyword>
<dbReference type="OrthoDB" id="9775090at2"/>
<dbReference type="GO" id="GO:0005737">
    <property type="term" value="C:cytoplasm"/>
    <property type="evidence" value="ECO:0007669"/>
    <property type="project" value="TreeGrafter"/>
</dbReference>
<dbReference type="Gene3D" id="1.20.140.10">
    <property type="entry name" value="Butyryl-CoA Dehydrogenase, subunit A, domain 3"/>
    <property type="match status" value="1"/>
</dbReference>
<feature type="domain" description="Acyl-CoA oxidase/dehydrogenase middle" evidence="9">
    <location>
        <begin position="145"/>
        <end position="246"/>
    </location>
</feature>
<protein>
    <submittedName>
        <fullName evidence="11">Acyl-CoA dehydrogenase</fullName>
    </submittedName>
</protein>
<gene>
    <name evidence="11" type="ORF">DLJ53_20955</name>
</gene>
<dbReference type="Pfam" id="PF00441">
    <property type="entry name" value="Acyl-CoA_dh_1"/>
    <property type="match status" value="1"/>
</dbReference>
<sequence>MEAPRSDIDGAEIGGAGVGGAGAGIAARAERFFATRILPRHADWVAATQAGERMPAFVATLREEARAEGLWNLGIPPRAGSGGPGLSNRDFAPIAELTGRLPWASLVFNCHAPDLPNMIMLDALATPGQRERFLVPLLEGRAASAFAMTEPDVASSDATNIATTIRADGGDLVVSGRKWFITGAAAPDLSFHIVMGVTDPEAPRTARHSAVLVPADAPGIRVERTLRFLGWDDHVAPIGEIVFDEVRVSAANMLGEPGRGFDAAQVRLGPARLHHAFRCIGLAEMLLDLMKRRMRERTAFGRSLAEYDSVQQWIAEGRIGIDMSRHFLNHAAAELDANGFKASWRAISMAKVHVPRMLQEIADRALQLFGAAGGSDDHLIHHAFVYARMFRIADGPDEVHLRQIFRSEPVPEGALQDSGYVARRAAGHPNDNKTGRTQ</sequence>
<dbReference type="Proteomes" id="UP000249590">
    <property type="component" value="Unassembled WGS sequence"/>
</dbReference>
<comment type="cofactor">
    <cofactor evidence="1 7">
        <name>FAD</name>
        <dbReference type="ChEBI" id="CHEBI:57692"/>
    </cofactor>
</comment>
<evidence type="ECO:0000313" key="11">
    <source>
        <dbReference type="EMBL" id="RAI00182.1"/>
    </source>
</evidence>